<accession>A0ABQ4F4T5</accession>
<dbReference type="EMBL" id="BONX01000116">
    <property type="protein sequence ID" value="GIH01929.1"/>
    <property type="molecule type" value="Genomic_DNA"/>
</dbReference>
<reference evidence="1 2" key="1">
    <citation type="submission" date="2021-01" db="EMBL/GenBank/DDBJ databases">
        <title>Whole genome shotgun sequence of Plantactinospora mayteni NBRC 109088.</title>
        <authorList>
            <person name="Komaki H."/>
            <person name="Tamura T."/>
        </authorList>
    </citation>
    <scope>NUCLEOTIDE SEQUENCE [LARGE SCALE GENOMIC DNA]</scope>
    <source>
        <strain evidence="1 2">NBRC 109088</strain>
    </source>
</reference>
<dbReference type="Proteomes" id="UP000621500">
    <property type="component" value="Unassembled WGS sequence"/>
</dbReference>
<organism evidence="1 2">
    <name type="scientific">Plantactinospora mayteni</name>
    <dbReference type="NCBI Taxonomy" id="566021"/>
    <lineage>
        <taxon>Bacteria</taxon>
        <taxon>Bacillati</taxon>
        <taxon>Actinomycetota</taxon>
        <taxon>Actinomycetes</taxon>
        <taxon>Micromonosporales</taxon>
        <taxon>Micromonosporaceae</taxon>
        <taxon>Plantactinospora</taxon>
    </lineage>
</organism>
<name>A0ABQ4F4T5_9ACTN</name>
<keyword evidence="2" id="KW-1185">Reference proteome</keyword>
<proteinExistence type="predicted"/>
<evidence type="ECO:0000313" key="2">
    <source>
        <dbReference type="Proteomes" id="UP000621500"/>
    </source>
</evidence>
<evidence type="ECO:0000313" key="1">
    <source>
        <dbReference type="EMBL" id="GIH01929.1"/>
    </source>
</evidence>
<protein>
    <recommendedName>
        <fullName evidence="3">RacP protein</fullName>
    </recommendedName>
</protein>
<dbReference type="RefSeq" id="WP_203863146.1">
    <property type="nucleotide sequence ID" value="NZ_BAAAZQ010000076.1"/>
</dbReference>
<evidence type="ECO:0008006" key="3">
    <source>
        <dbReference type="Google" id="ProtNLM"/>
    </source>
</evidence>
<comment type="caution">
    <text evidence="1">The sequence shown here is derived from an EMBL/GenBank/DDBJ whole genome shotgun (WGS) entry which is preliminary data.</text>
</comment>
<sequence>MAHVGVAQWLTIDAVLDNIHAIENVDGDQSVAAQAFRLRQLGWDANASHPERGRGPVGWPPRDAHLELALTDGDLEFIRDCLDRSLVTTRFLIDSLSIDHRSRADQEESLRLELAALDALDAIQPDPPA</sequence>
<gene>
    <name evidence="1" type="ORF">Pma05_85010</name>
</gene>